<dbReference type="InterPro" id="IPR003775">
    <property type="entry name" value="Flagellar_assembly_factor_FliW"/>
</dbReference>
<keyword evidence="4" id="KW-0143">Chaperone</keyword>
<evidence type="ECO:0000313" key="6">
    <source>
        <dbReference type="Proteomes" id="UP000018731"/>
    </source>
</evidence>
<evidence type="ECO:0000256" key="1">
    <source>
        <dbReference type="ARBA" id="ARBA00022490"/>
    </source>
</evidence>
<dbReference type="SUPFAM" id="SSF141457">
    <property type="entry name" value="BH3618-like"/>
    <property type="match status" value="1"/>
</dbReference>
<proteinExistence type="predicted"/>
<evidence type="ECO:0000313" key="5">
    <source>
        <dbReference type="EMBL" id="ETD24804.1"/>
    </source>
</evidence>
<dbReference type="GO" id="GO:0006417">
    <property type="term" value="P:regulation of translation"/>
    <property type="evidence" value="ECO:0007669"/>
    <property type="project" value="UniProtKB-KW"/>
</dbReference>
<dbReference type="AlphaFoldDB" id="V8CBQ6"/>
<dbReference type="RefSeq" id="WP_023926806.1">
    <property type="nucleotide sequence ID" value="NZ_KI669454.1"/>
</dbReference>
<evidence type="ECO:0008006" key="7">
    <source>
        <dbReference type="Google" id="ProtNLM"/>
    </source>
</evidence>
<dbReference type="InterPro" id="IPR024046">
    <property type="entry name" value="Flagellar_assmbl_FliW_dom_sf"/>
</dbReference>
<keyword evidence="3" id="KW-0810">Translation regulation</keyword>
<organism evidence="5 6">
    <name type="scientific">Helicobacter macacae MIT 99-5501</name>
    <dbReference type="NCBI Taxonomy" id="1357400"/>
    <lineage>
        <taxon>Bacteria</taxon>
        <taxon>Pseudomonadati</taxon>
        <taxon>Campylobacterota</taxon>
        <taxon>Epsilonproteobacteria</taxon>
        <taxon>Campylobacterales</taxon>
        <taxon>Helicobacteraceae</taxon>
        <taxon>Helicobacter</taxon>
    </lineage>
</organism>
<dbReference type="STRING" id="1357400.HMPREF2086_00138"/>
<evidence type="ECO:0000256" key="2">
    <source>
        <dbReference type="ARBA" id="ARBA00022795"/>
    </source>
</evidence>
<sequence length="137" mass="15724">MRYAIKAPILGFEYISSVEIVKIDEYFSKIIAQSDDTSREVAHNIEMMLVNPYTLREYSFIIPKYIESLLEIDSTSRLEVYCIVVLQRNVEDSMVNFLAPLVFNTANKTAGQIALSMIEYPDFGFKESLKSFMRQGA</sequence>
<accession>V8CBQ6</accession>
<keyword evidence="2" id="KW-1005">Bacterial flagellum biogenesis</keyword>
<gene>
    <name evidence="5" type="ORF">HMPREF2086_00138</name>
</gene>
<dbReference type="GO" id="GO:0044780">
    <property type="term" value="P:bacterial-type flagellum assembly"/>
    <property type="evidence" value="ECO:0007669"/>
    <property type="project" value="InterPro"/>
</dbReference>
<dbReference type="HOGENOM" id="CLU_112356_2_1_7"/>
<dbReference type="EMBL" id="AZJI01000001">
    <property type="protein sequence ID" value="ETD24804.1"/>
    <property type="molecule type" value="Genomic_DNA"/>
</dbReference>
<dbReference type="PANTHER" id="PTHR39190">
    <property type="entry name" value="FLAGELLAR ASSEMBLY FACTOR FLIW"/>
    <property type="match status" value="1"/>
</dbReference>
<reference evidence="5 6" key="1">
    <citation type="journal article" date="2014" name="Genome Announc.">
        <title>Draft genome sequences of six enterohepatic helicobacter species isolated from humans and one from rhesus macaques.</title>
        <authorList>
            <person name="Shen Z."/>
            <person name="Sheh A."/>
            <person name="Young S.K."/>
            <person name="Abouelliel A."/>
            <person name="Ward D.V."/>
            <person name="Earl A.M."/>
            <person name="Fox J.G."/>
        </authorList>
    </citation>
    <scope>NUCLEOTIDE SEQUENCE [LARGE SCALE GENOMIC DNA]</scope>
    <source>
        <strain evidence="5 6">MIT 99-5501</strain>
    </source>
</reference>
<keyword evidence="6" id="KW-1185">Reference proteome</keyword>
<dbReference type="OrthoDB" id="5372942at2"/>
<protein>
    <recommendedName>
        <fullName evidence="7">Flagellar assembly factor FliW</fullName>
    </recommendedName>
</protein>
<name>V8CBQ6_9HELI</name>
<dbReference type="Gene3D" id="2.30.290.10">
    <property type="entry name" value="BH3618-like"/>
    <property type="match status" value="1"/>
</dbReference>
<dbReference type="PANTHER" id="PTHR39190:SF1">
    <property type="entry name" value="FLAGELLAR ASSEMBLY FACTOR FLIW"/>
    <property type="match status" value="1"/>
</dbReference>
<evidence type="ECO:0000256" key="4">
    <source>
        <dbReference type="ARBA" id="ARBA00023186"/>
    </source>
</evidence>
<dbReference type="eggNOG" id="COG1699">
    <property type="taxonomic scope" value="Bacteria"/>
</dbReference>
<evidence type="ECO:0000256" key="3">
    <source>
        <dbReference type="ARBA" id="ARBA00022845"/>
    </source>
</evidence>
<dbReference type="NCBIfam" id="NF009791">
    <property type="entry name" value="PRK13283.1"/>
    <property type="match status" value="1"/>
</dbReference>
<dbReference type="Proteomes" id="UP000018731">
    <property type="component" value="Unassembled WGS sequence"/>
</dbReference>
<keyword evidence="1" id="KW-0963">Cytoplasm</keyword>
<comment type="caution">
    <text evidence="5">The sequence shown here is derived from an EMBL/GenBank/DDBJ whole genome shotgun (WGS) entry which is preliminary data.</text>
</comment>
<dbReference type="Pfam" id="PF02623">
    <property type="entry name" value="FliW"/>
    <property type="match status" value="1"/>
</dbReference>
<dbReference type="PATRIC" id="fig|1357400.3.peg.207"/>